<dbReference type="EMBL" id="KI965506">
    <property type="protein sequence ID" value="EUD64386.1"/>
    <property type="molecule type" value="Genomic_DNA"/>
</dbReference>
<evidence type="ECO:0000313" key="2">
    <source>
        <dbReference type="Proteomes" id="UP000030640"/>
    </source>
</evidence>
<protein>
    <submittedName>
        <fullName evidence="1">Uncharacterized protein</fullName>
    </submittedName>
</protein>
<proteinExistence type="predicted"/>
<dbReference type="RefSeq" id="XP_008819030.1">
    <property type="nucleotide sequence ID" value="XM_008820808.1"/>
</dbReference>
<keyword evidence="2" id="KW-1185">Reference proteome</keyword>
<dbReference type="AlphaFoldDB" id="W7AGE6"/>
<name>W7AGE6_9APIC</name>
<accession>W7AGE6</accession>
<dbReference type="GeneID" id="20040510"/>
<evidence type="ECO:0000313" key="1">
    <source>
        <dbReference type="EMBL" id="EUD64386.1"/>
    </source>
</evidence>
<sequence length="64" mass="7660">MKFRIKSGHMVITLQIHHHLVTKDMKKYLPLVTETVVHCYLSKNQVKNRNLLAKRKQIVKQHQE</sequence>
<dbReference type="VEuPathDB" id="PlasmoDB:C922_05236"/>
<organism evidence="1 2">
    <name type="scientific">Plasmodium inui San Antonio 1</name>
    <dbReference type="NCBI Taxonomy" id="1237626"/>
    <lineage>
        <taxon>Eukaryota</taxon>
        <taxon>Sar</taxon>
        <taxon>Alveolata</taxon>
        <taxon>Apicomplexa</taxon>
        <taxon>Aconoidasida</taxon>
        <taxon>Haemosporida</taxon>
        <taxon>Plasmodiidae</taxon>
        <taxon>Plasmodium</taxon>
        <taxon>Plasmodium (Plasmodium)</taxon>
    </lineage>
</organism>
<gene>
    <name evidence="1" type="ORF">C922_05236</name>
</gene>
<reference evidence="1 2" key="1">
    <citation type="submission" date="2013-02" db="EMBL/GenBank/DDBJ databases">
        <title>The Genome Sequence of Plasmodium inui San Antonio 1.</title>
        <authorList>
            <consortium name="The Broad Institute Genome Sequencing Platform"/>
            <consortium name="The Broad Institute Genome Sequencing Center for Infectious Disease"/>
            <person name="Neafsey D."/>
            <person name="Cheeseman I."/>
            <person name="Volkman S."/>
            <person name="Adams J."/>
            <person name="Walker B."/>
            <person name="Young S.K."/>
            <person name="Zeng Q."/>
            <person name="Gargeya S."/>
            <person name="Fitzgerald M."/>
            <person name="Haas B."/>
            <person name="Abouelleil A."/>
            <person name="Alvarado L."/>
            <person name="Arachchi H.M."/>
            <person name="Berlin A.M."/>
            <person name="Chapman S.B."/>
            <person name="Dewar J."/>
            <person name="Goldberg J."/>
            <person name="Griggs A."/>
            <person name="Gujja S."/>
            <person name="Hansen M."/>
            <person name="Howarth C."/>
            <person name="Imamovic A."/>
            <person name="Larimer J."/>
            <person name="McCowan C."/>
            <person name="Murphy C."/>
            <person name="Neiman D."/>
            <person name="Pearson M."/>
            <person name="Priest M."/>
            <person name="Roberts A."/>
            <person name="Saif S."/>
            <person name="Shea T."/>
            <person name="Sisk P."/>
            <person name="Sykes S."/>
            <person name="Wortman J."/>
            <person name="Nusbaum C."/>
            <person name="Birren B."/>
        </authorList>
    </citation>
    <scope>NUCLEOTIDE SEQUENCE [LARGE SCALE GENOMIC DNA]</scope>
    <source>
        <strain evidence="1 2">San Antonio 1</strain>
    </source>
</reference>
<dbReference type="Proteomes" id="UP000030640">
    <property type="component" value="Unassembled WGS sequence"/>
</dbReference>